<gene>
    <name evidence="3" type="ORF">HNQ38_000183</name>
</gene>
<keyword evidence="1" id="KW-1133">Transmembrane helix</keyword>
<keyword evidence="3" id="KW-0378">Hydrolase</keyword>
<keyword evidence="1" id="KW-0472">Membrane</keyword>
<evidence type="ECO:0000313" key="3">
    <source>
        <dbReference type="EMBL" id="MBB5142120.1"/>
    </source>
</evidence>
<dbReference type="GO" id="GO:0004190">
    <property type="term" value="F:aspartic-type endopeptidase activity"/>
    <property type="evidence" value="ECO:0007669"/>
    <property type="project" value="UniProtKB-EC"/>
</dbReference>
<evidence type="ECO:0000256" key="1">
    <source>
        <dbReference type="SAM" id="Phobius"/>
    </source>
</evidence>
<feature type="transmembrane region" description="Helical" evidence="1">
    <location>
        <begin position="162"/>
        <end position="181"/>
    </location>
</feature>
<dbReference type="InterPro" id="IPR000045">
    <property type="entry name" value="Prepilin_IV_endopep_pep"/>
</dbReference>
<evidence type="ECO:0000313" key="4">
    <source>
        <dbReference type="Proteomes" id="UP000539075"/>
    </source>
</evidence>
<dbReference type="Gene3D" id="1.20.120.1220">
    <property type="match status" value="1"/>
</dbReference>
<dbReference type="EC" id="3.4.23.43" evidence="3"/>
<dbReference type="Pfam" id="PF01478">
    <property type="entry name" value="Peptidase_A24"/>
    <property type="match status" value="1"/>
</dbReference>
<dbReference type="Proteomes" id="UP000539075">
    <property type="component" value="Unassembled WGS sequence"/>
</dbReference>
<feature type="transmembrane region" description="Helical" evidence="1">
    <location>
        <begin position="33"/>
        <end position="50"/>
    </location>
</feature>
<dbReference type="GO" id="GO:0016020">
    <property type="term" value="C:membrane"/>
    <property type="evidence" value="ECO:0007669"/>
    <property type="project" value="InterPro"/>
</dbReference>
<feature type="domain" description="Prepilin type IV endopeptidase peptidase" evidence="2">
    <location>
        <begin position="11"/>
        <end position="120"/>
    </location>
</feature>
<keyword evidence="1" id="KW-0812">Transmembrane</keyword>
<dbReference type="AlphaFoldDB" id="A0A7W8BY71"/>
<feature type="transmembrane region" description="Helical" evidence="1">
    <location>
        <begin position="92"/>
        <end position="120"/>
    </location>
</feature>
<organism evidence="3 4">
    <name type="scientific">Desulfovibrio intestinalis</name>
    <dbReference type="NCBI Taxonomy" id="58621"/>
    <lineage>
        <taxon>Bacteria</taxon>
        <taxon>Pseudomonadati</taxon>
        <taxon>Thermodesulfobacteriota</taxon>
        <taxon>Desulfovibrionia</taxon>
        <taxon>Desulfovibrionales</taxon>
        <taxon>Desulfovibrionaceae</taxon>
        <taxon>Desulfovibrio</taxon>
    </lineage>
</organism>
<proteinExistence type="predicted"/>
<sequence length="182" mass="19395">MIGICPVVAWFVVAFVGMAAGCDLFCRRIPNRMILLVLLLWIAALLWAGAIKGVAIWNAAQIAVGGGWALGVLCGGYVLFCKRLVGAGDVKLASVLCLWAGNEAALFIFATSIMGGIFVLQLSLLRQVETVFFNLVSRTALLVPQRWRICGGAASKFEKDGIPYGPAIAFGFIVSVAKILFA</sequence>
<keyword evidence="4" id="KW-1185">Reference proteome</keyword>
<accession>A0A7W8BY71</accession>
<dbReference type="EMBL" id="JACHGO010000001">
    <property type="protein sequence ID" value="MBB5142120.1"/>
    <property type="molecule type" value="Genomic_DNA"/>
</dbReference>
<protein>
    <submittedName>
        <fullName evidence="3">Prepilin peptidase CpaA</fullName>
        <ecNumber evidence="3">3.4.23.43</ecNumber>
    </submittedName>
</protein>
<comment type="caution">
    <text evidence="3">The sequence shown here is derived from an EMBL/GenBank/DDBJ whole genome shotgun (WGS) entry which is preliminary data.</text>
</comment>
<feature type="transmembrane region" description="Helical" evidence="1">
    <location>
        <begin position="6"/>
        <end position="26"/>
    </location>
</feature>
<reference evidence="3 4" key="1">
    <citation type="submission" date="2020-08" db="EMBL/GenBank/DDBJ databases">
        <title>Genomic Encyclopedia of Type Strains, Phase IV (KMG-IV): sequencing the most valuable type-strain genomes for metagenomic binning, comparative biology and taxonomic classification.</title>
        <authorList>
            <person name="Goeker M."/>
        </authorList>
    </citation>
    <scope>NUCLEOTIDE SEQUENCE [LARGE SCALE GENOMIC DNA]</scope>
    <source>
        <strain evidence="3 4">DSM 11275</strain>
    </source>
</reference>
<feature type="transmembrane region" description="Helical" evidence="1">
    <location>
        <begin position="56"/>
        <end position="80"/>
    </location>
</feature>
<name>A0A7W8BY71_9BACT</name>
<evidence type="ECO:0000259" key="2">
    <source>
        <dbReference type="Pfam" id="PF01478"/>
    </source>
</evidence>